<keyword evidence="3" id="KW-1185">Reference proteome</keyword>
<feature type="coiled-coil region" evidence="1">
    <location>
        <begin position="30"/>
        <end position="64"/>
    </location>
</feature>
<comment type="caution">
    <text evidence="2">The sequence shown here is derived from an EMBL/GenBank/DDBJ whole genome shotgun (WGS) entry which is preliminary data.</text>
</comment>
<dbReference type="Proteomes" id="UP000276133">
    <property type="component" value="Unassembled WGS sequence"/>
</dbReference>
<protein>
    <submittedName>
        <fullName evidence="2">Uncharacterized protein</fullName>
    </submittedName>
</protein>
<proteinExistence type="predicted"/>
<gene>
    <name evidence="2" type="ORF">BpHYR1_011910</name>
</gene>
<keyword evidence="1" id="KW-0175">Coiled coil</keyword>
<dbReference type="EMBL" id="REGN01003393">
    <property type="protein sequence ID" value="RNA22838.1"/>
    <property type="molecule type" value="Genomic_DNA"/>
</dbReference>
<dbReference type="AlphaFoldDB" id="A0A3M7RHT3"/>
<evidence type="ECO:0000313" key="2">
    <source>
        <dbReference type="EMBL" id="RNA22838.1"/>
    </source>
</evidence>
<accession>A0A3M7RHT3</accession>
<name>A0A3M7RHT3_BRAPC</name>
<sequence length="73" mass="8771">MFLQRTKLWRIARILSGILVTMEKKSAKKIVKLTRRIEFLAKENKELREELEQNKLLLEKYMTNTDKNFDSIS</sequence>
<organism evidence="2 3">
    <name type="scientific">Brachionus plicatilis</name>
    <name type="common">Marine rotifer</name>
    <name type="synonym">Brachionus muelleri</name>
    <dbReference type="NCBI Taxonomy" id="10195"/>
    <lineage>
        <taxon>Eukaryota</taxon>
        <taxon>Metazoa</taxon>
        <taxon>Spiralia</taxon>
        <taxon>Gnathifera</taxon>
        <taxon>Rotifera</taxon>
        <taxon>Eurotatoria</taxon>
        <taxon>Monogononta</taxon>
        <taxon>Pseudotrocha</taxon>
        <taxon>Ploima</taxon>
        <taxon>Brachionidae</taxon>
        <taxon>Brachionus</taxon>
    </lineage>
</organism>
<evidence type="ECO:0000256" key="1">
    <source>
        <dbReference type="SAM" id="Coils"/>
    </source>
</evidence>
<reference evidence="2 3" key="1">
    <citation type="journal article" date="2018" name="Sci. Rep.">
        <title>Genomic signatures of local adaptation to the degree of environmental predictability in rotifers.</title>
        <authorList>
            <person name="Franch-Gras L."/>
            <person name="Hahn C."/>
            <person name="Garcia-Roger E.M."/>
            <person name="Carmona M.J."/>
            <person name="Serra M."/>
            <person name="Gomez A."/>
        </authorList>
    </citation>
    <scope>NUCLEOTIDE SEQUENCE [LARGE SCALE GENOMIC DNA]</scope>
    <source>
        <strain evidence="2">HYR1</strain>
    </source>
</reference>
<evidence type="ECO:0000313" key="3">
    <source>
        <dbReference type="Proteomes" id="UP000276133"/>
    </source>
</evidence>